<sequence length="124" mass="14310">MKKVGQLLKVFTLLLTYSFGMFNATDNASTVNEIHVVQDEGQNQILKASSRALSPHAQQPQITFSDSTESITLDFKLSLSSFSLLNSNQELFFYSSFKQYNNYFTTLLVRHRKSNLIFPFHNFW</sequence>
<protein>
    <submittedName>
        <fullName evidence="2">Uncharacterized protein</fullName>
    </submittedName>
</protein>
<proteinExistence type="predicted"/>
<dbReference type="Proteomes" id="UP001168579">
    <property type="component" value="Unassembled WGS sequence"/>
</dbReference>
<reference evidence="2" key="1">
    <citation type="journal article" date="2014" name="Int. J. Syst. Evol. Microbiol.">
        <title>Complete genome of a new Firmicutes species belonging to the dominant human colonic microbiota ('Ruminococcus bicirculans') reveals two chromosomes and a selective capacity to utilize plant glucans.</title>
        <authorList>
            <consortium name="NISC Comparative Sequencing Program"/>
            <person name="Wegmann U."/>
            <person name="Louis P."/>
            <person name="Goesmann A."/>
            <person name="Henrissat B."/>
            <person name="Duncan S.H."/>
            <person name="Flint H.J."/>
        </authorList>
    </citation>
    <scope>NUCLEOTIDE SEQUENCE</scope>
    <source>
        <strain evidence="2">CECT 8869</strain>
    </source>
</reference>
<name>A0ABT8RM88_9FLAO</name>
<accession>A0ABT8RM88</accession>
<keyword evidence="3" id="KW-1185">Reference proteome</keyword>
<organism evidence="2 3">
    <name type="scientific">Maribacter confluentis</name>
    <dbReference type="NCBI Taxonomy" id="1656093"/>
    <lineage>
        <taxon>Bacteria</taxon>
        <taxon>Pseudomonadati</taxon>
        <taxon>Bacteroidota</taxon>
        <taxon>Flavobacteriia</taxon>
        <taxon>Flavobacteriales</taxon>
        <taxon>Flavobacteriaceae</taxon>
        <taxon>Maribacter</taxon>
    </lineage>
</organism>
<feature type="chain" id="PRO_5047256967" evidence="1">
    <location>
        <begin position="25"/>
        <end position="124"/>
    </location>
</feature>
<evidence type="ECO:0000313" key="3">
    <source>
        <dbReference type="Proteomes" id="UP001168579"/>
    </source>
</evidence>
<reference evidence="2" key="2">
    <citation type="submission" date="2023-06" db="EMBL/GenBank/DDBJ databases">
        <authorList>
            <person name="Lucena T."/>
            <person name="Sun Q."/>
        </authorList>
    </citation>
    <scope>NUCLEOTIDE SEQUENCE</scope>
    <source>
        <strain evidence="2">CECT 8869</strain>
    </source>
</reference>
<gene>
    <name evidence="2" type="ORF">Q2T41_02010</name>
</gene>
<dbReference type="RefSeq" id="WP_304434702.1">
    <property type="nucleotide sequence ID" value="NZ_JAUKUC010000001.1"/>
</dbReference>
<comment type="caution">
    <text evidence="2">The sequence shown here is derived from an EMBL/GenBank/DDBJ whole genome shotgun (WGS) entry which is preliminary data.</text>
</comment>
<evidence type="ECO:0000313" key="2">
    <source>
        <dbReference type="EMBL" id="MDO1511439.1"/>
    </source>
</evidence>
<evidence type="ECO:0000256" key="1">
    <source>
        <dbReference type="SAM" id="SignalP"/>
    </source>
</evidence>
<keyword evidence="1" id="KW-0732">Signal</keyword>
<dbReference type="EMBL" id="JAUKUC010000001">
    <property type="protein sequence ID" value="MDO1511439.1"/>
    <property type="molecule type" value="Genomic_DNA"/>
</dbReference>
<feature type="signal peptide" evidence="1">
    <location>
        <begin position="1"/>
        <end position="24"/>
    </location>
</feature>